<keyword evidence="3" id="KW-1185">Reference proteome</keyword>
<sequence>MMLVQKQPNFTLSPPPSTFHHRRHPSAPPAVVVVQPTRTPGLLSLSKPQLQRHQPQQRMPRSPKLHISTAAAPVSPTPAPRGRQAKDKTVSTSRSDSVLARRHGHRQPSPPTPTQSSQAEGPSANPSNSDPFLVSAPSPTRPSAKPPRKRQPATVNPIPPFKSNPVFIPSTATKQPTTTTTKLISRSVPVSRNRPTNKQPTMNHDEFPICDDNTDAGDLSDSPPSYRPPPSPVTPTRRRPAPATLPRSGPPPFTPPSVANRRTGRNHRRLPSDSGMVFNMSSDDSGPETTRDDELRAMVKAMALSRTVVTSYSQQTLRTPPSQTRERIFEMQAQMQQGYFASSVFQNSPSPEELPDPLFV</sequence>
<feature type="compositionally biased region" description="Polar residues" evidence="1">
    <location>
        <begin position="1"/>
        <end position="12"/>
    </location>
</feature>
<evidence type="ECO:0000313" key="2">
    <source>
        <dbReference type="EMBL" id="RDB27887.1"/>
    </source>
</evidence>
<organism evidence="2 3">
    <name type="scientific">Hypsizygus marmoreus</name>
    <name type="common">White beech mushroom</name>
    <name type="synonym">Agaricus marmoreus</name>
    <dbReference type="NCBI Taxonomy" id="39966"/>
    <lineage>
        <taxon>Eukaryota</taxon>
        <taxon>Fungi</taxon>
        <taxon>Dikarya</taxon>
        <taxon>Basidiomycota</taxon>
        <taxon>Agaricomycotina</taxon>
        <taxon>Agaricomycetes</taxon>
        <taxon>Agaricomycetidae</taxon>
        <taxon>Agaricales</taxon>
        <taxon>Tricholomatineae</taxon>
        <taxon>Lyophyllaceae</taxon>
        <taxon>Hypsizygus</taxon>
    </lineage>
</organism>
<feature type="compositionally biased region" description="Polar residues" evidence="1">
    <location>
        <begin position="279"/>
        <end position="288"/>
    </location>
</feature>
<dbReference type="EMBL" id="LUEZ02000013">
    <property type="protein sequence ID" value="RDB27887.1"/>
    <property type="molecule type" value="Genomic_DNA"/>
</dbReference>
<feature type="compositionally biased region" description="Polar residues" evidence="1">
    <location>
        <begin position="182"/>
        <end position="202"/>
    </location>
</feature>
<name>A0A369K531_HYPMA</name>
<proteinExistence type="predicted"/>
<accession>A0A369K531</accession>
<evidence type="ECO:0000313" key="3">
    <source>
        <dbReference type="Proteomes" id="UP000076154"/>
    </source>
</evidence>
<protein>
    <submittedName>
        <fullName evidence="2">Uncharacterized protein</fullName>
    </submittedName>
</protein>
<dbReference type="OrthoDB" id="3226344at2759"/>
<comment type="caution">
    <text evidence="2">The sequence shown here is derived from an EMBL/GenBank/DDBJ whole genome shotgun (WGS) entry which is preliminary data.</text>
</comment>
<evidence type="ECO:0000256" key="1">
    <source>
        <dbReference type="SAM" id="MobiDB-lite"/>
    </source>
</evidence>
<feature type="region of interest" description="Disordered" evidence="1">
    <location>
        <begin position="1"/>
        <end position="291"/>
    </location>
</feature>
<feature type="compositionally biased region" description="Polar residues" evidence="1">
    <location>
        <begin position="46"/>
        <end position="59"/>
    </location>
</feature>
<dbReference type="InParanoid" id="A0A369K531"/>
<dbReference type="Proteomes" id="UP000076154">
    <property type="component" value="Unassembled WGS sequence"/>
</dbReference>
<gene>
    <name evidence="2" type="ORF">Hypma_002277</name>
</gene>
<feature type="compositionally biased region" description="Low complexity" evidence="1">
    <location>
        <begin position="171"/>
        <end position="181"/>
    </location>
</feature>
<reference evidence="2" key="1">
    <citation type="submission" date="2018-04" db="EMBL/GenBank/DDBJ databases">
        <title>Whole genome sequencing of Hypsizygus marmoreus.</title>
        <authorList>
            <person name="Choi I.-G."/>
            <person name="Min B."/>
            <person name="Kim J.-G."/>
            <person name="Kim S."/>
            <person name="Oh Y.-L."/>
            <person name="Kong W.-S."/>
            <person name="Park H."/>
            <person name="Jeong J."/>
            <person name="Song E.-S."/>
        </authorList>
    </citation>
    <scope>NUCLEOTIDE SEQUENCE [LARGE SCALE GENOMIC DNA]</scope>
    <source>
        <strain evidence="2">51987-8</strain>
    </source>
</reference>
<dbReference type="STRING" id="39966.A0A369K531"/>
<dbReference type="PRINTS" id="PR01217">
    <property type="entry name" value="PRICHEXTENSN"/>
</dbReference>
<dbReference type="AlphaFoldDB" id="A0A369K531"/>